<dbReference type="PANTHER" id="PTHR44858:SF1">
    <property type="entry name" value="UDP-N-ACETYLGLUCOSAMINE--PEPTIDE N-ACETYLGLUCOSAMINYLTRANSFERASE SPINDLY-RELATED"/>
    <property type="match status" value="1"/>
</dbReference>
<keyword evidence="6" id="KW-1185">Reference proteome</keyword>
<evidence type="ECO:0000256" key="3">
    <source>
        <dbReference type="PROSITE-ProRule" id="PRU00339"/>
    </source>
</evidence>
<dbReference type="GO" id="GO:0009279">
    <property type="term" value="C:cell outer membrane"/>
    <property type="evidence" value="ECO:0007669"/>
    <property type="project" value="TreeGrafter"/>
</dbReference>
<protein>
    <submittedName>
        <fullName evidence="5">Tetratricopeptide repeat protein</fullName>
    </submittedName>
</protein>
<dbReference type="OrthoDB" id="789632at2"/>
<evidence type="ECO:0000256" key="2">
    <source>
        <dbReference type="ARBA" id="ARBA00022803"/>
    </source>
</evidence>
<dbReference type="GO" id="GO:0046813">
    <property type="term" value="P:receptor-mediated virion attachment to host cell"/>
    <property type="evidence" value="ECO:0007669"/>
    <property type="project" value="TreeGrafter"/>
</dbReference>
<evidence type="ECO:0000256" key="4">
    <source>
        <dbReference type="SAM" id="SignalP"/>
    </source>
</evidence>
<sequence length="211" mass="23972">MHLMRLPAIFSLLLITSLESSAQNAYVKLGQQAFMDGNFKSAVAQLEKACMIDSTNANAYWMLGYSYYHSQNYRKSIAAFTKTIYIHPTDATAYYYRARAKSYLGKDTFLSYDEREKYLLGAIFDLTKAIAIDPTEQTKCFQTRGIAYREYGIFKLQPNIKNYDKIRGISSLKASIGDLEKVLKDNPSRSDISSLIDLSKEKLATFTGKHN</sequence>
<dbReference type="Gene3D" id="1.25.40.10">
    <property type="entry name" value="Tetratricopeptide repeat domain"/>
    <property type="match status" value="1"/>
</dbReference>
<name>A0A3E2NXD2_9SPHI</name>
<dbReference type="Proteomes" id="UP000260823">
    <property type="component" value="Unassembled WGS sequence"/>
</dbReference>
<feature type="chain" id="PRO_5017571221" evidence="4">
    <location>
        <begin position="23"/>
        <end position="211"/>
    </location>
</feature>
<gene>
    <name evidence="5" type="ORF">DYU05_08585</name>
</gene>
<keyword evidence="1" id="KW-0677">Repeat</keyword>
<dbReference type="AlphaFoldDB" id="A0A3E2NXD2"/>
<dbReference type="Pfam" id="PF13414">
    <property type="entry name" value="TPR_11"/>
    <property type="match status" value="1"/>
</dbReference>
<keyword evidence="4" id="KW-0732">Signal</keyword>
<evidence type="ECO:0000313" key="5">
    <source>
        <dbReference type="EMBL" id="RFZ85637.1"/>
    </source>
</evidence>
<dbReference type="PANTHER" id="PTHR44858">
    <property type="entry name" value="TETRATRICOPEPTIDE REPEAT PROTEIN 6"/>
    <property type="match status" value="1"/>
</dbReference>
<dbReference type="InterPro" id="IPR011990">
    <property type="entry name" value="TPR-like_helical_dom_sf"/>
</dbReference>
<accession>A0A3E2NXD2</accession>
<evidence type="ECO:0000313" key="6">
    <source>
        <dbReference type="Proteomes" id="UP000260823"/>
    </source>
</evidence>
<proteinExistence type="predicted"/>
<dbReference type="SUPFAM" id="SSF48452">
    <property type="entry name" value="TPR-like"/>
    <property type="match status" value="1"/>
</dbReference>
<dbReference type="PROSITE" id="PS50005">
    <property type="entry name" value="TPR"/>
    <property type="match status" value="1"/>
</dbReference>
<organism evidence="5 6">
    <name type="scientific">Mucilaginibacter terrenus</name>
    <dbReference type="NCBI Taxonomy" id="2482727"/>
    <lineage>
        <taxon>Bacteria</taxon>
        <taxon>Pseudomonadati</taxon>
        <taxon>Bacteroidota</taxon>
        <taxon>Sphingobacteriia</taxon>
        <taxon>Sphingobacteriales</taxon>
        <taxon>Sphingobacteriaceae</taxon>
        <taxon>Mucilaginibacter</taxon>
    </lineage>
</organism>
<dbReference type="InterPro" id="IPR050498">
    <property type="entry name" value="Ycf3"/>
</dbReference>
<reference evidence="5 6" key="1">
    <citation type="submission" date="2018-08" db="EMBL/GenBank/DDBJ databases">
        <title>Mucilaginibacter terrae sp. nov., isolated from manganese diggings.</title>
        <authorList>
            <person name="Huang Y."/>
            <person name="Zhou Z."/>
        </authorList>
    </citation>
    <scope>NUCLEOTIDE SEQUENCE [LARGE SCALE GENOMIC DNA]</scope>
    <source>
        <strain evidence="5 6">ZH6</strain>
    </source>
</reference>
<feature type="repeat" description="TPR" evidence="3">
    <location>
        <begin position="57"/>
        <end position="90"/>
    </location>
</feature>
<feature type="signal peptide" evidence="4">
    <location>
        <begin position="1"/>
        <end position="22"/>
    </location>
</feature>
<comment type="caution">
    <text evidence="5">The sequence shown here is derived from an EMBL/GenBank/DDBJ whole genome shotgun (WGS) entry which is preliminary data.</text>
</comment>
<keyword evidence="2 3" id="KW-0802">TPR repeat</keyword>
<evidence type="ECO:0000256" key="1">
    <source>
        <dbReference type="ARBA" id="ARBA00022737"/>
    </source>
</evidence>
<dbReference type="InterPro" id="IPR019734">
    <property type="entry name" value="TPR_rpt"/>
</dbReference>
<dbReference type="SMART" id="SM00028">
    <property type="entry name" value="TPR"/>
    <property type="match status" value="2"/>
</dbReference>
<dbReference type="EMBL" id="QWDE01000001">
    <property type="protein sequence ID" value="RFZ85637.1"/>
    <property type="molecule type" value="Genomic_DNA"/>
</dbReference>